<evidence type="ECO:0000256" key="8">
    <source>
        <dbReference type="HAMAP-Rule" id="MF_01161"/>
    </source>
</evidence>
<dbReference type="EC" id="6.3.4.19" evidence="8"/>
<comment type="function">
    <text evidence="8">Ligates lysine onto the cytidine present at position 34 of the AUA codon-specific tRNA(Ile) that contains the anticodon CAU, in an ATP-dependent manner. Cytidine is converted to lysidine, thus changing the amino acid specificity of the tRNA from methionine to isoleucine.</text>
</comment>
<evidence type="ECO:0000256" key="4">
    <source>
        <dbReference type="ARBA" id="ARBA00022694"/>
    </source>
</evidence>
<reference evidence="10" key="1">
    <citation type="journal article" date="2021" name="PeerJ">
        <title>Extensive microbial diversity within the chicken gut microbiome revealed by metagenomics and culture.</title>
        <authorList>
            <person name="Gilroy R."/>
            <person name="Ravi A."/>
            <person name="Getino M."/>
            <person name="Pursley I."/>
            <person name="Horton D.L."/>
            <person name="Alikhan N.F."/>
            <person name="Baker D."/>
            <person name="Gharbi K."/>
            <person name="Hall N."/>
            <person name="Watson M."/>
            <person name="Adriaenssens E.M."/>
            <person name="Foster-Nyarko E."/>
            <person name="Jarju S."/>
            <person name="Secka A."/>
            <person name="Antonio M."/>
            <person name="Oren A."/>
            <person name="Chaudhuri R.R."/>
            <person name="La Ragione R."/>
            <person name="Hildebrand F."/>
            <person name="Pallen M.J."/>
        </authorList>
    </citation>
    <scope>NUCLEOTIDE SEQUENCE</scope>
    <source>
        <strain evidence="10">ChiHecec2B26-12326</strain>
    </source>
</reference>
<keyword evidence="5 8" id="KW-0547">Nucleotide-binding</keyword>
<evidence type="ECO:0000256" key="3">
    <source>
        <dbReference type="ARBA" id="ARBA00022598"/>
    </source>
</evidence>
<reference evidence="10" key="2">
    <citation type="submission" date="2021-04" db="EMBL/GenBank/DDBJ databases">
        <authorList>
            <person name="Gilroy R."/>
        </authorList>
    </citation>
    <scope>NUCLEOTIDE SEQUENCE</scope>
    <source>
        <strain evidence="10">ChiHecec2B26-12326</strain>
    </source>
</reference>
<comment type="caution">
    <text evidence="10">The sequence shown here is derived from an EMBL/GenBank/DDBJ whole genome shotgun (WGS) entry which is preliminary data.</text>
</comment>
<evidence type="ECO:0000259" key="9">
    <source>
        <dbReference type="SMART" id="SM00977"/>
    </source>
</evidence>
<dbReference type="InterPro" id="IPR011063">
    <property type="entry name" value="TilS/TtcA_N"/>
</dbReference>
<keyword evidence="4 8" id="KW-0819">tRNA processing</keyword>
<sequence length="441" mass="50801">MWRTVRSYIERNRLLSDDDRRPVLVGLSGGADSVALLSVLVRLGYACVALHCDFHLRGEESERDAAFARTFAESLGVPFYQTDFDTVAYAREHHLSIEMAARALRYAWFEETRERLGAQAIAVAHHRDDSVETVVMNLIRGTGIRGLTGIRPRNGFVVRPLLCVSRADIVAWLENQGIRYVTDSTNLSDAYTRNFIRLNVLPLLERINPSVREAIARSAEHLSAVASVYAYEIARAREEVIVSEGCLSIEALCRFPAPEAILYELLKEYGFSRWVSAEVFDALRKESGKVFYSKTHRLLKDRAYLWIVPLEREAEKTSFLLDPSREIYREPVGLTFRELPITPDFQIEKNRRFAYFDADKLRFPLTLRKWREGDWFVPFGMKGRQKLSDYFSDHKFSRIEKEKAWLLCSGDAIIWLIGERADNRFRIDSGTKRVLAVNFLD</sequence>
<evidence type="ECO:0000256" key="1">
    <source>
        <dbReference type="ARBA" id="ARBA00004496"/>
    </source>
</evidence>
<dbReference type="GO" id="GO:0006400">
    <property type="term" value="P:tRNA modification"/>
    <property type="evidence" value="ECO:0007669"/>
    <property type="project" value="UniProtKB-UniRule"/>
</dbReference>
<dbReference type="Pfam" id="PF11734">
    <property type="entry name" value="TilS_C"/>
    <property type="match status" value="1"/>
</dbReference>
<dbReference type="EMBL" id="DXEN01000032">
    <property type="protein sequence ID" value="HIX85922.1"/>
    <property type="molecule type" value="Genomic_DNA"/>
</dbReference>
<dbReference type="SUPFAM" id="SSF56037">
    <property type="entry name" value="PheT/TilS domain"/>
    <property type="match status" value="1"/>
</dbReference>
<dbReference type="InterPro" id="IPR012796">
    <property type="entry name" value="Lysidine-tRNA-synth_C"/>
</dbReference>
<evidence type="ECO:0000256" key="6">
    <source>
        <dbReference type="ARBA" id="ARBA00022840"/>
    </source>
</evidence>
<protein>
    <recommendedName>
        <fullName evidence="8">tRNA(Ile)-lysidine synthase</fullName>
        <ecNumber evidence="8">6.3.4.19</ecNumber>
    </recommendedName>
    <alternativeName>
        <fullName evidence="8">tRNA(Ile)-2-lysyl-cytidine synthase</fullName>
    </alternativeName>
    <alternativeName>
        <fullName evidence="8">tRNA(Ile)-lysidine synthetase</fullName>
    </alternativeName>
</protein>
<evidence type="ECO:0000313" key="10">
    <source>
        <dbReference type="EMBL" id="HIX85922.1"/>
    </source>
</evidence>
<feature type="domain" description="Lysidine-tRNA(Ile) synthetase C-terminal" evidence="9">
    <location>
        <begin position="365"/>
        <end position="437"/>
    </location>
</feature>
<dbReference type="GO" id="GO:0005524">
    <property type="term" value="F:ATP binding"/>
    <property type="evidence" value="ECO:0007669"/>
    <property type="project" value="UniProtKB-UniRule"/>
</dbReference>
<dbReference type="GO" id="GO:0032267">
    <property type="term" value="F:tRNA(Ile)-lysidine synthase activity"/>
    <property type="evidence" value="ECO:0007669"/>
    <property type="project" value="UniProtKB-EC"/>
</dbReference>
<dbReference type="PANTHER" id="PTHR43033:SF1">
    <property type="entry name" value="TRNA(ILE)-LYSIDINE SYNTHASE-RELATED"/>
    <property type="match status" value="1"/>
</dbReference>
<keyword evidence="2 8" id="KW-0963">Cytoplasm</keyword>
<name>A0A9D1XQI4_9BACT</name>
<dbReference type="HAMAP" id="MF_01161">
    <property type="entry name" value="tRNA_Ile_lys_synt"/>
    <property type="match status" value="1"/>
</dbReference>
<dbReference type="NCBIfam" id="TIGR02433">
    <property type="entry name" value="lysidine_TilS_C"/>
    <property type="match status" value="1"/>
</dbReference>
<evidence type="ECO:0000256" key="7">
    <source>
        <dbReference type="ARBA" id="ARBA00048539"/>
    </source>
</evidence>
<proteinExistence type="inferred from homology"/>
<evidence type="ECO:0000313" key="11">
    <source>
        <dbReference type="Proteomes" id="UP000823847"/>
    </source>
</evidence>
<gene>
    <name evidence="8 10" type="primary">tilS</name>
    <name evidence="10" type="ORF">H9848_04855</name>
</gene>
<organism evidence="10 11">
    <name type="scientific">Candidatus Parabacteroides intestinigallinarum</name>
    <dbReference type="NCBI Taxonomy" id="2838722"/>
    <lineage>
        <taxon>Bacteria</taxon>
        <taxon>Pseudomonadati</taxon>
        <taxon>Bacteroidota</taxon>
        <taxon>Bacteroidia</taxon>
        <taxon>Bacteroidales</taxon>
        <taxon>Tannerellaceae</taxon>
        <taxon>Parabacteroides</taxon>
    </lineage>
</organism>
<evidence type="ECO:0000256" key="2">
    <source>
        <dbReference type="ARBA" id="ARBA00022490"/>
    </source>
</evidence>
<comment type="domain">
    <text evidence="8">The N-terminal region contains the highly conserved SGGXDS motif, predicted to be a P-loop motif involved in ATP binding.</text>
</comment>
<evidence type="ECO:0000256" key="5">
    <source>
        <dbReference type="ARBA" id="ARBA00022741"/>
    </source>
</evidence>
<dbReference type="PANTHER" id="PTHR43033">
    <property type="entry name" value="TRNA(ILE)-LYSIDINE SYNTHASE-RELATED"/>
    <property type="match status" value="1"/>
</dbReference>
<dbReference type="InterPro" id="IPR012094">
    <property type="entry name" value="tRNA_Ile_lys_synt"/>
</dbReference>
<dbReference type="SUPFAM" id="SSF52402">
    <property type="entry name" value="Adenine nucleotide alpha hydrolases-like"/>
    <property type="match status" value="1"/>
</dbReference>
<accession>A0A9D1XQI4</accession>
<keyword evidence="6 8" id="KW-0067">ATP-binding</keyword>
<comment type="catalytic activity">
    <reaction evidence="7 8">
        <text>cytidine(34) in tRNA(Ile2) + L-lysine + ATP = lysidine(34) in tRNA(Ile2) + AMP + diphosphate + H(+)</text>
        <dbReference type="Rhea" id="RHEA:43744"/>
        <dbReference type="Rhea" id="RHEA-COMP:10625"/>
        <dbReference type="Rhea" id="RHEA-COMP:10670"/>
        <dbReference type="ChEBI" id="CHEBI:15378"/>
        <dbReference type="ChEBI" id="CHEBI:30616"/>
        <dbReference type="ChEBI" id="CHEBI:32551"/>
        <dbReference type="ChEBI" id="CHEBI:33019"/>
        <dbReference type="ChEBI" id="CHEBI:82748"/>
        <dbReference type="ChEBI" id="CHEBI:83665"/>
        <dbReference type="ChEBI" id="CHEBI:456215"/>
        <dbReference type="EC" id="6.3.4.19"/>
    </reaction>
</comment>
<dbReference type="Gene3D" id="3.40.50.620">
    <property type="entry name" value="HUPs"/>
    <property type="match status" value="1"/>
</dbReference>
<dbReference type="InterPro" id="IPR014729">
    <property type="entry name" value="Rossmann-like_a/b/a_fold"/>
</dbReference>
<comment type="similarity">
    <text evidence="8">Belongs to the tRNA(Ile)-lysidine synthase family.</text>
</comment>
<dbReference type="SMART" id="SM00977">
    <property type="entry name" value="TilS_C"/>
    <property type="match status" value="1"/>
</dbReference>
<dbReference type="GO" id="GO:0005737">
    <property type="term" value="C:cytoplasm"/>
    <property type="evidence" value="ECO:0007669"/>
    <property type="project" value="UniProtKB-SubCell"/>
</dbReference>
<dbReference type="Pfam" id="PF01171">
    <property type="entry name" value="ATP_bind_3"/>
    <property type="match status" value="1"/>
</dbReference>
<feature type="binding site" evidence="8">
    <location>
        <begin position="28"/>
        <end position="33"/>
    </location>
    <ligand>
        <name>ATP</name>
        <dbReference type="ChEBI" id="CHEBI:30616"/>
    </ligand>
</feature>
<dbReference type="CDD" id="cd01992">
    <property type="entry name" value="TilS_N"/>
    <property type="match status" value="1"/>
</dbReference>
<dbReference type="Proteomes" id="UP000823847">
    <property type="component" value="Unassembled WGS sequence"/>
</dbReference>
<comment type="subcellular location">
    <subcellularLocation>
        <location evidence="1 8">Cytoplasm</location>
    </subcellularLocation>
</comment>
<dbReference type="AlphaFoldDB" id="A0A9D1XQI4"/>
<dbReference type="InterPro" id="IPR012795">
    <property type="entry name" value="tRNA_Ile_lys_synt_N"/>
</dbReference>
<keyword evidence="3 8" id="KW-0436">Ligase</keyword>
<dbReference type="NCBIfam" id="TIGR02432">
    <property type="entry name" value="lysidine_TilS_N"/>
    <property type="match status" value="1"/>
</dbReference>